<feature type="chain" id="PRO_5021729153" description="Glycine zipper domain-containing protein" evidence="2">
    <location>
        <begin position="24"/>
        <end position="95"/>
    </location>
</feature>
<proteinExistence type="predicted"/>
<reference evidence="3 4" key="1">
    <citation type="submission" date="2019-07" db="EMBL/GenBank/DDBJ databases">
        <title>Sphingomonas solaris sp. nov., isolated from a solar panel from Boston, Massachusetts.</title>
        <authorList>
            <person name="Tanner K."/>
            <person name="Pascual J."/>
            <person name="Mancuso C."/>
            <person name="Pereto J."/>
            <person name="Khalil A."/>
            <person name="Vilanova C."/>
        </authorList>
    </citation>
    <scope>NUCLEOTIDE SEQUENCE [LARGE SCALE GENOMIC DNA]</scope>
    <source>
        <strain evidence="3 4">R4DWN</strain>
    </source>
</reference>
<gene>
    <name evidence="3" type="ORF">FOY91_14470</name>
</gene>
<comment type="caution">
    <text evidence="3">The sequence shown here is derived from an EMBL/GenBank/DDBJ whole genome shotgun (WGS) entry which is preliminary data.</text>
</comment>
<dbReference type="RefSeq" id="WP_145153407.1">
    <property type="nucleotide sequence ID" value="NZ_VNIM01000064.1"/>
</dbReference>
<evidence type="ECO:0000313" key="4">
    <source>
        <dbReference type="Proteomes" id="UP000318681"/>
    </source>
</evidence>
<feature type="signal peptide" evidence="2">
    <location>
        <begin position="1"/>
        <end position="23"/>
    </location>
</feature>
<accession>A0A558QZF5</accession>
<organism evidence="3 4">
    <name type="scientific">Alterirhizorhabdus solaris</name>
    <dbReference type="NCBI Taxonomy" id="2529389"/>
    <lineage>
        <taxon>Bacteria</taxon>
        <taxon>Pseudomonadati</taxon>
        <taxon>Pseudomonadota</taxon>
        <taxon>Alphaproteobacteria</taxon>
        <taxon>Sphingomonadales</taxon>
        <taxon>Rhizorhabdaceae</taxon>
        <taxon>Alterirhizorhabdus</taxon>
    </lineage>
</organism>
<dbReference type="AlphaFoldDB" id="A0A558QZF5"/>
<keyword evidence="1" id="KW-1133">Transmembrane helix</keyword>
<keyword evidence="1" id="KW-0812">Transmembrane</keyword>
<evidence type="ECO:0000256" key="2">
    <source>
        <dbReference type="SAM" id="SignalP"/>
    </source>
</evidence>
<dbReference type="EMBL" id="VNIM01000064">
    <property type="protein sequence ID" value="TVV72468.1"/>
    <property type="molecule type" value="Genomic_DNA"/>
</dbReference>
<keyword evidence="2" id="KW-0732">Signal</keyword>
<keyword evidence="4" id="KW-1185">Reference proteome</keyword>
<name>A0A558QZF5_9SPHN</name>
<evidence type="ECO:0008006" key="5">
    <source>
        <dbReference type="Google" id="ProtNLM"/>
    </source>
</evidence>
<dbReference type="Proteomes" id="UP000318681">
    <property type="component" value="Unassembled WGS sequence"/>
</dbReference>
<evidence type="ECO:0000256" key="1">
    <source>
        <dbReference type="SAM" id="Phobius"/>
    </source>
</evidence>
<protein>
    <recommendedName>
        <fullName evidence="5">Glycine zipper domain-containing protein</fullName>
    </recommendedName>
</protein>
<sequence>MKNLGLFAGLAAMSMAFAVPANAQSAGELLKGGAIGGAGGAVAGAVIPGLSTGNGALLGAGAGLAVTALSKNKKTYRDNRGRKYTIDKRGYRRYK</sequence>
<dbReference type="OrthoDB" id="9954519at2"/>
<feature type="transmembrane region" description="Helical" evidence="1">
    <location>
        <begin position="47"/>
        <end position="70"/>
    </location>
</feature>
<evidence type="ECO:0000313" key="3">
    <source>
        <dbReference type="EMBL" id="TVV72468.1"/>
    </source>
</evidence>
<keyword evidence="1" id="KW-0472">Membrane</keyword>